<comment type="caution">
    <text evidence="2">The sequence shown here is derived from an EMBL/GenBank/DDBJ whole genome shotgun (WGS) entry which is preliminary data.</text>
</comment>
<dbReference type="RefSeq" id="WP_109251366.1">
    <property type="nucleotide sequence ID" value="NZ_QEXV01000001.1"/>
</dbReference>
<evidence type="ECO:0008006" key="4">
    <source>
        <dbReference type="Google" id="ProtNLM"/>
    </source>
</evidence>
<name>A0A2U2BVR5_9PROT</name>
<dbReference type="EMBL" id="QEXV01000001">
    <property type="protein sequence ID" value="PWE18092.1"/>
    <property type="molecule type" value="Genomic_DNA"/>
</dbReference>
<accession>A0A2U2BVR5</accession>
<keyword evidence="1" id="KW-0560">Oxidoreductase</keyword>
<dbReference type="InterPro" id="IPR025337">
    <property type="entry name" value="Questin_oxidase-like"/>
</dbReference>
<proteinExistence type="predicted"/>
<protein>
    <recommendedName>
        <fullName evidence="4">DUF4243 domain-containing protein</fullName>
    </recommendedName>
</protein>
<organism evidence="2 3">
    <name type="scientific">Marinicauda salina</name>
    <dbReference type="NCBI Taxonomy" id="2135793"/>
    <lineage>
        <taxon>Bacteria</taxon>
        <taxon>Pseudomonadati</taxon>
        <taxon>Pseudomonadota</taxon>
        <taxon>Alphaproteobacteria</taxon>
        <taxon>Maricaulales</taxon>
        <taxon>Maricaulaceae</taxon>
        <taxon>Marinicauda</taxon>
    </lineage>
</organism>
<dbReference type="AlphaFoldDB" id="A0A2U2BVR5"/>
<evidence type="ECO:0000313" key="2">
    <source>
        <dbReference type="EMBL" id="PWE18092.1"/>
    </source>
</evidence>
<sequence length="357" mass="37121">MTDPYALHDRALEILRPYGPSLANGLFNHAPMVVEALAAMGRGGDALAWIEAERAGFQPRPSAQDPIDPAHWRETLGARERFEDWAVFFRAEIAERSWRAALDLWAQRLAPGYGAAAVHGVLRTAHAARALAAEATAPRLDELADALAAWAASYAELPVEAGAECGDLDPEPALGAVTPIAAELRPTGGSITGGLARLARARDFAAETARADLSGDADAIADALVLAFARLFLDAARDAYGAVVFTHAVTGAAAARNLLPLTGEATGRALLSGAWRTGCALKAVFLPADGEAAADLAVPAPDALAEAAVRHGDDHAIKLAEACLSSHARRPEPDLLRAGALALRLLPARETATAAAS</sequence>
<evidence type="ECO:0000313" key="3">
    <source>
        <dbReference type="Proteomes" id="UP000245168"/>
    </source>
</evidence>
<dbReference type="Proteomes" id="UP000245168">
    <property type="component" value="Unassembled WGS sequence"/>
</dbReference>
<keyword evidence="3" id="KW-1185">Reference proteome</keyword>
<dbReference type="OrthoDB" id="6457937at2"/>
<dbReference type="Pfam" id="PF14027">
    <property type="entry name" value="Questin_oxidase"/>
    <property type="match status" value="1"/>
</dbReference>
<evidence type="ECO:0000256" key="1">
    <source>
        <dbReference type="ARBA" id="ARBA00023002"/>
    </source>
</evidence>
<reference evidence="3" key="1">
    <citation type="submission" date="2018-05" db="EMBL/GenBank/DDBJ databases">
        <authorList>
            <person name="Liu B.-T."/>
        </authorList>
    </citation>
    <scope>NUCLEOTIDE SEQUENCE [LARGE SCALE GENOMIC DNA]</scope>
    <source>
        <strain evidence="3">WD6-1</strain>
    </source>
</reference>
<gene>
    <name evidence="2" type="ORF">DDZ18_00305</name>
</gene>
<dbReference type="GO" id="GO:0016491">
    <property type="term" value="F:oxidoreductase activity"/>
    <property type="evidence" value="ECO:0007669"/>
    <property type="project" value="UniProtKB-KW"/>
</dbReference>